<sequence>MPEKAPVAASPHPEDAGDSQAALLNKLRAAVLGANDGIISTAGLVMGVAGATTNLLALATAGIAGLVAGALSMAAGEYVSVSAQRDSERALLAKESHELATMPEEELAELADLLQRKGISEDVAKTAAQQLMDHDALGAHADLELGIDQHDLVSPWAAAISSLFSFSIGALIPLLAMLLAPADIRVGATVASVLLALFVTGFVSARVGGAPVLPAIVRNILGGFLAMAVTFGIGTLVGTQLG</sequence>
<accession>A0A4Q2EH66</accession>
<feature type="transmembrane region" description="Helical" evidence="5">
    <location>
        <begin position="55"/>
        <end position="79"/>
    </location>
</feature>
<evidence type="ECO:0000256" key="5">
    <source>
        <dbReference type="SAM" id="Phobius"/>
    </source>
</evidence>
<evidence type="ECO:0008006" key="8">
    <source>
        <dbReference type="Google" id="ProtNLM"/>
    </source>
</evidence>
<evidence type="ECO:0000256" key="1">
    <source>
        <dbReference type="ARBA" id="ARBA00004127"/>
    </source>
</evidence>
<name>A0A4Q2EH66_9ACTN</name>
<keyword evidence="3 5" id="KW-1133">Transmembrane helix</keyword>
<evidence type="ECO:0000313" key="6">
    <source>
        <dbReference type="EMBL" id="RXW31724.1"/>
    </source>
</evidence>
<reference evidence="6 7" key="1">
    <citation type="submission" date="2018-01" db="EMBL/GenBank/DDBJ databases">
        <title>Lactibacter flavus gen. nov., sp. nov., a novel bacterium of the family Propionibacteriaceae isolated from raw milk and dairy products.</title>
        <authorList>
            <person name="Wenning M."/>
            <person name="Breitenwieser F."/>
            <person name="Huptas C."/>
            <person name="von Neubeck M."/>
            <person name="Busse H.-J."/>
            <person name="Scherer S."/>
        </authorList>
    </citation>
    <scope>NUCLEOTIDE SEQUENCE [LARGE SCALE GENOMIC DNA]</scope>
    <source>
        <strain evidence="6 7">VG341</strain>
    </source>
</reference>
<dbReference type="GO" id="GO:0012505">
    <property type="term" value="C:endomembrane system"/>
    <property type="evidence" value="ECO:0007669"/>
    <property type="project" value="UniProtKB-SubCell"/>
</dbReference>
<keyword evidence="7" id="KW-1185">Reference proteome</keyword>
<protein>
    <recommendedName>
        <fullName evidence="8">VIT family protein</fullName>
    </recommendedName>
</protein>
<dbReference type="Proteomes" id="UP000290624">
    <property type="component" value="Unassembled WGS sequence"/>
</dbReference>
<dbReference type="PANTHER" id="PTHR31851">
    <property type="entry name" value="FE(2+)/MN(2+) TRANSPORTER PCL1"/>
    <property type="match status" value="1"/>
</dbReference>
<dbReference type="GO" id="GO:0005384">
    <property type="term" value="F:manganese ion transmembrane transporter activity"/>
    <property type="evidence" value="ECO:0007669"/>
    <property type="project" value="InterPro"/>
</dbReference>
<feature type="transmembrane region" description="Helical" evidence="5">
    <location>
        <begin position="220"/>
        <end position="241"/>
    </location>
</feature>
<dbReference type="CDD" id="cd02432">
    <property type="entry name" value="Nodulin-21_like_1"/>
    <property type="match status" value="1"/>
</dbReference>
<dbReference type="InterPro" id="IPR008217">
    <property type="entry name" value="Ccc1_fam"/>
</dbReference>
<comment type="subcellular location">
    <subcellularLocation>
        <location evidence="1">Endomembrane system</location>
        <topology evidence="1">Multi-pass membrane protein</topology>
    </subcellularLocation>
</comment>
<feature type="transmembrane region" description="Helical" evidence="5">
    <location>
        <begin position="186"/>
        <end position="208"/>
    </location>
</feature>
<keyword evidence="4 5" id="KW-0472">Membrane</keyword>
<proteinExistence type="predicted"/>
<evidence type="ECO:0000256" key="4">
    <source>
        <dbReference type="ARBA" id="ARBA00023136"/>
    </source>
</evidence>
<dbReference type="Pfam" id="PF01988">
    <property type="entry name" value="VIT1"/>
    <property type="match status" value="1"/>
</dbReference>
<gene>
    <name evidence="6" type="ORF">C1706_10565</name>
</gene>
<dbReference type="EMBL" id="PPCV01000007">
    <property type="protein sequence ID" value="RXW31724.1"/>
    <property type="molecule type" value="Genomic_DNA"/>
</dbReference>
<organism evidence="6 7">
    <name type="scientific">Propioniciclava flava</name>
    <dbReference type="NCBI Taxonomy" id="2072026"/>
    <lineage>
        <taxon>Bacteria</taxon>
        <taxon>Bacillati</taxon>
        <taxon>Actinomycetota</taxon>
        <taxon>Actinomycetes</taxon>
        <taxon>Propionibacteriales</taxon>
        <taxon>Propionibacteriaceae</taxon>
        <taxon>Propioniciclava</taxon>
    </lineage>
</organism>
<dbReference type="AlphaFoldDB" id="A0A4Q2EH66"/>
<evidence type="ECO:0000313" key="7">
    <source>
        <dbReference type="Proteomes" id="UP000290624"/>
    </source>
</evidence>
<keyword evidence="2 5" id="KW-0812">Transmembrane</keyword>
<dbReference type="GO" id="GO:0030026">
    <property type="term" value="P:intracellular manganese ion homeostasis"/>
    <property type="evidence" value="ECO:0007669"/>
    <property type="project" value="InterPro"/>
</dbReference>
<comment type="caution">
    <text evidence="6">The sequence shown here is derived from an EMBL/GenBank/DDBJ whole genome shotgun (WGS) entry which is preliminary data.</text>
</comment>
<dbReference type="OrthoDB" id="188924at2"/>
<feature type="transmembrane region" description="Helical" evidence="5">
    <location>
        <begin position="156"/>
        <end position="180"/>
    </location>
</feature>
<evidence type="ECO:0000256" key="3">
    <source>
        <dbReference type="ARBA" id="ARBA00022989"/>
    </source>
</evidence>
<evidence type="ECO:0000256" key="2">
    <source>
        <dbReference type="ARBA" id="ARBA00022692"/>
    </source>
</evidence>